<accession>A0A1Q9F230</accession>
<name>A0A1Q9F230_SYMMI</name>
<feature type="coiled-coil region" evidence="1">
    <location>
        <begin position="311"/>
        <end position="338"/>
    </location>
</feature>
<evidence type="ECO:0000313" key="3">
    <source>
        <dbReference type="EMBL" id="OLQ13750.1"/>
    </source>
</evidence>
<dbReference type="Proteomes" id="UP000186817">
    <property type="component" value="Unassembled WGS sequence"/>
</dbReference>
<dbReference type="OMA" id="EWQRLMD"/>
<keyword evidence="1" id="KW-0175">Coiled coil</keyword>
<feature type="region of interest" description="Disordered" evidence="2">
    <location>
        <begin position="772"/>
        <end position="841"/>
    </location>
</feature>
<dbReference type="AlphaFoldDB" id="A0A1Q9F230"/>
<feature type="compositionally biased region" description="Polar residues" evidence="2">
    <location>
        <begin position="775"/>
        <end position="800"/>
    </location>
</feature>
<sequence length="841" mass="95645">MPVAFAIVFVALPIQAKTATPHPLQRLLQNLESALILRAWALIKRLLQNLESALILRAGFLAGVFHSWRLQGELTRYEEEHRQELEQHHDAWAAHFQQHQMSFQETLAKHAEHQMTAKEKRRQQADLIISQWAAGDAKGTCKQALRSWSHYALQERRAKRASSRITQMIYGWAEGKTKGTGRACFQNWKMEALSSSAERKREADLAKLAASHADEQARRDAEMAAKLAEIEGRKKDRTSGVEAVMANWAKGKVKGTAALCWKHWSDFAKAVKSRARRHEAVKLQMMKWAEGEAKGTARSVWLCWKHEAKANKIARQAEQAAKEEAKRLEMMLADEQRKNGELHQTAAQILADKKAAAKRQIEYIAAKWAGGANKGAKSGIFKGWHSYVKDAKAKGRKNQAVHAALTKALLGEAKGAAKTALLNWHMLTKDEKAMRKREEDEKQANAKLAASLQEKEAELQKHLLQLQAAGDSAKARAQHATQMVLKKWLGGDRTGLLKQFWQDWITFIQEGKQAAMQRESVKESVMRFILSDQRGLLYSCVNSWMNYVRFEAKQQRLHEQQQQKMMDLQAGLDQAMKKQEVQMLRAAEAFAGKQGPVLMGMAYRAWHDLSMGERAREEAERERLVALEEMELQREQEENRRNERIARALDGMGCKRTRVILNEYFSAWALLWDTEKLEKMQKLAHNSQMQAYSEYMLGKNLARNAATLLANSFKEWHMETKERLRLEQERDDLQEQLQLYYQQIDLITETLQKELQTKEELASELRDAYDKMRQQSKAQVPLTTPSTMASLDSRSRTSSVEGRRKETTQTPKGARTLGTPRTATAATVGAANTGNSTGSAN</sequence>
<protein>
    <submittedName>
        <fullName evidence="3">Uncharacterized protein</fullName>
    </submittedName>
</protein>
<feature type="coiled-coil region" evidence="1">
    <location>
        <begin position="438"/>
        <end position="472"/>
    </location>
</feature>
<organism evidence="3 4">
    <name type="scientific">Symbiodinium microadriaticum</name>
    <name type="common">Dinoflagellate</name>
    <name type="synonym">Zooxanthella microadriatica</name>
    <dbReference type="NCBI Taxonomy" id="2951"/>
    <lineage>
        <taxon>Eukaryota</taxon>
        <taxon>Sar</taxon>
        <taxon>Alveolata</taxon>
        <taxon>Dinophyceae</taxon>
        <taxon>Suessiales</taxon>
        <taxon>Symbiodiniaceae</taxon>
        <taxon>Symbiodinium</taxon>
    </lineage>
</organism>
<feature type="coiled-coil region" evidence="1">
    <location>
        <begin position="616"/>
        <end position="647"/>
    </location>
</feature>
<dbReference type="OrthoDB" id="471300at2759"/>
<gene>
    <name evidence="3" type="ORF">AK812_SmicGene2199</name>
</gene>
<proteinExistence type="predicted"/>
<keyword evidence="4" id="KW-1185">Reference proteome</keyword>
<dbReference type="EMBL" id="LSRX01000024">
    <property type="protein sequence ID" value="OLQ13750.1"/>
    <property type="molecule type" value="Genomic_DNA"/>
</dbReference>
<evidence type="ECO:0000256" key="1">
    <source>
        <dbReference type="SAM" id="Coils"/>
    </source>
</evidence>
<feature type="compositionally biased region" description="Low complexity" evidence="2">
    <location>
        <begin position="822"/>
        <end position="841"/>
    </location>
</feature>
<evidence type="ECO:0000313" key="4">
    <source>
        <dbReference type="Proteomes" id="UP000186817"/>
    </source>
</evidence>
<comment type="caution">
    <text evidence="3">The sequence shown here is derived from an EMBL/GenBank/DDBJ whole genome shotgun (WGS) entry which is preliminary data.</text>
</comment>
<reference evidence="3 4" key="1">
    <citation type="submission" date="2016-02" db="EMBL/GenBank/DDBJ databases">
        <title>Genome analysis of coral dinoflagellate symbionts highlights evolutionary adaptations to a symbiotic lifestyle.</title>
        <authorList>
            <person name="Aranda M."/>
            <person name="Li Y."/>
            <person name="Liew Y.J."/>
            <person name="Baumgarten S."/>
            <person name="Simakov O."/>
            <person name="Wilson M."/>
            <person name="Piel J."/>
            <person name="Ashoor H."/>
            <person name="Bougouffa S."/>
            <person name="Bajic V.B."/>
            <person name="Ryu T."/>
            <person name="Ravasi T."/>
            <person name="Bayer T."/>
            <person name="Micklem G."/>
            <person name="Kim H."/>
            <person name="Bhak J."/>
            <person name="Lajeunesse T.C."/>
            <person name="Voolstra C.R."/>
        </authorList>
    </citation>
    <scope>NUCLEOTIDE SEQUENCE [LARGE SCALE GENOMIC DNA]</scope>
    <source>
        <strain evidence="3 4">CCMP2467</strain>
    </source>
</reference>
<evidence type="ECO:0000256" key="2">
    <source>
        <dbReference type="SAM" id="MobiDB-lite"/>
    </source>
</evidence>